<name>A0A3M2M8M8_9ACTN</name>
<evidence type="ECO:0008006" key="4">
    <source>
        <dbReference type="Google" id="ProtNLM"/>
    </source>
</evidence>
<sequence>MTNPPNERPTVTVGGDAIGNIVVGNQNTITTQQGPPRPNTAPRRDDAARNPTYRPLLAADIARSSGRGNAASTAIRGALRTALQESLRQSGIEWDHCQIHDLGDGFRIAAPAHTPKTAMIHPLLQQLAHQLHSHNRLAGELTQIRVRVALHAGDIAIDDTGAANGRPLEILARMLDATPLRAALDAAPPAHPLAALLSAHFYEETVPHGYPGINAEDFHRCPFTTKEYTADAWLYAPGSSLPARASEARQQP</sequence>
<feature type="region of interest" description="Disordered" evidence="1">
    <location>
        <begin position="26"/>
        <end position="50"/>
    </location>
</feature>
<evidence type="ECO:0000313" key="3">
    <source>
        <dbReference type="Proteomes" id="UP000282674"/>
    </source>
</evidence>
<dbReference type="Proteomes" id="UP000282674">
    <property type="component" value="Unassembled WGS sequence"/>
</dbReference>
<dbReference type="RefSeq" id="WP_122193695.1">
    <property type="nucleotide sequence ID" value="NZ_JBHSKC010000013.1"/>
</dbReference>
<keyword evidence="3" id="KW-1185">Reference proteome</keyword>
<proteinExistence type="predicted"/>
<dbReference type="AlphaFoldDB" id="A0A3M2M8M8"/>
<reference evidence="2 3" key="1">
    <citation type="submission" date="2018-10" db="EMBL/GenBank/DDBJ databases">
        <title>Isolation from soil.</title>
        <authorList>
            <person name="Hu J."/>
        </authorList>
    </citation>
    <scope>NUCLEOTIDE SEQUENCE [LARGE SCALE GENOMIC DNA]</scope>
    <source>
        <strain evidence="2 3">NEAU-Ht49</strain>
    </source>
</reference>
<evidence type="ECO:0000256" key="1">
    <source>
        <dbReference type="SAM" id="MobiDB-lite"/>
    </source>
</evidence>
<dbReference type="EMBL" id="RFFG01000010">
    <property type="protein sequence ID" value="RMI46174.1"/>
    <property type="molecule type" value="Genomic_DNA"/>
</dbReference>
<protein>
    <recommendedName>
        <fullName evidence="4">Guanylate cyclase domain-containing protein</fullName>
    </recommendedName>
</protein>
<evidence type="ECO:0000313" key="2">
    <source>
        <dbReference type="EMBL" id="RMI46174.1"/>
    </source>
</evidence>
<organism evidence="2 3">
    <name type="scientific">Actinomadura harenae</name>
    <dbReference type="NCBI Taxonomy" id="2483351"/>
    <lineage>
        <taxon>Bacteria</taxon>
        <taxon>Bacillati</taxon>
        <taxon>Actinomycetota</taxon>
        <taxon>Actinomycetes</taxon>
        <taxon>Streptosporangiales</taxon>
        <taxon>Thermomonosporaceae</taxon>
        <taxon>Actinomadura</taxon>
    </lineage>
</organism>
<dbReference type="OrthoDB" id="3482507at2"/>
<gene>
    <name evidence="2" type="ORF">EBO15_08140</name>
</gene>
<comment type="caution">
    <text evidence="2">The sequence shown here is derived from an EMBL/GenBank/DDBJ whole genome shotgun (WGS) entry which is preliminary data.</text>
</comment>
<accession>A0A3M2M8M8</accession>